<dbReference type="AlphaFoldDB" id="A0A9N9WAU3"/>
<dbReference type="InterPro" id="IPR000857">
    <property type="entry name" value="MyTH4_dom"/>
</dbReference>
<evidence type="ECO:0000259" key="2">
    <source>
        <dbReference type="PROSITE" id="PS51016"/>
    </source>
</evidence>
<accession>A0A9N9WAU3</accession>
<dbReference type="OrthoDB" id="8182952at2759"/>
<feature type="compositionally biased region" description="Polar residues" evidence="1">
    <location>
        <begin position="131"/>
        <end position="142"/>
    </location>
</feature>
<dbReference type="SMART" id="SM00139">
    <property type="entry name" value="MyTH4"/>
    <property type="match status" value="1"/>
</dbReference>
<dbReference type="PROSITE" id="PS51016">
    <property type="entry name" value="MYTH4"/>
    <property type="match status" value="1"/>
</dbReference>
<dbReference type="Proteomes" id="UP001153714">
    <property type="component" value="Chromosome 15"/>
</dbReference>
<feature type="compositionally biased region" description="Basic and acidic residues" evidence="1">
    <location>
        <begin position="102"/>
        <end position="112"/>
    </location>
</feature>
<feature type="region of interest" description="Disordered" evidence="1">
    <location>
        <begin position="638"/>
        <end position="672"/>
    </location>
</feature>
<dbReference type="PANTHER" id="PTHR22692">
    <property type="entry name" value="MYOSIN VII, XV"/>
    <property type="match status" value="1"/>
</dbReference>
<dbReference type="InterPro" id="IPR051567">
    <property type="entry name" value="Unconventional_Myosin_ATPase"/>
</dbReference>
<feature type="domain" description="MyTH4" evidence="2">
    <location>
        <begin position="259"/>
        <end position="418"/>
    </location>
</feature>
<feature type="region of interest" description="Disordered" evidence="1">
    <location>
        <begin position="34"/>
        <end position="112"/>
    </location>
</feature>
<feature type="compositionally biased region" description="Low complexity" evidence="1">
    <location>
        <begin position="45"/>
        <end position="55"/>
    </location>
</feature>
<feature type="compositionally biased region" description="Basic and acidic residues" evidence="1">
    <location>
        <begin position="144"/>
        <end position="214"/>
    </location>
</feature>
<evidence type="ECO:0000256" key="1">
    <source>
        <dbReference type="SAM" id="MobiDB-lite"/>
    </source>
</evidence>
<reference evidence="3" key="1">
    <citation type="submission" date="2021-12" db="EMBL/GenBank/DDBJ databases">
        <authorList>
            <person name="King R."/>
        </authorList>
    </citation>
    <scope>NUCLEOTIDE SEQUENCE</scope>
</reference>
<name>A0A9N9WAU3_9NEOP</name>
<feature type="compositionally biased region" description="Low complexity" evidence="1">
    <location>
        <begin position="652"/>
        <end position="672"/>
    </location>
</feature>
<evidence type="ECO:0000313" key="3">
    <source>
        <dbReference type="EMBL" id="CAG9785915.1"/>
    </source>
</evidence>
<dbReference type="InterPro" id="IPR038185">
    <property type="entry name" value="MyTH4_dom_sf"/>
</dbReference>
<dbReference type="GO" id="GO:0005856">
    <property type="term" value="C:cytoskeleton"/>
    <property type="evidence" value="ECO:0007669"/>
    <property type="project" value="InterPro"/>
</dbReference>
<dbReference type="Gene3D" id="1.25.40.530">
    <property type="entry name" value="MyTH4 domain"/>
    <property type="match status" value="1"/>
</dbReference>
<proteinExistence type="predicted"/>
<dbReference type="Pfam" id="PF00784">
    <property type="entry name" value="MyTH4"/>
    <property type="match status" value="1"/>
</dbReference>
<keyword evidence="4" id="KW-1185">Reference proteome</keyword>
<reference evidence="3" key="2">
    <citation type="submission" date="2022-10" db="EMBL/GenBank/DDBJ databases">
        <authorList>
            <consortium name="ENA_rothamsted_submissions"/>
            <consortium name="culmorum"/>
            <person name="King R."/>
        </authorList>
    </citation>
    <scope>NUCLEOTIDE SEQUENCE</scope>
</reference>
<gene>
    <name evidence="3" type="ORF">DIATSA_LOCUS3911</name>
</gene>
<feature type="compositionally biased region" description="Basic and acidic residues" evidence="1">
    <location>
        <begin position="64"/>
        <end position="74"/>
    </location>
</feature>
<evidence type="ECO:0000313" key="4">
    <source>
        <dbReference type="Proteomes" id="UP001153714"/>
    </source>
</evidence>
<dbReference type="EMBL" id="OU893346">
    <property type="protein sequence ID" value="CAG9785915.1"/>
    <property type="molecule type" value="Genomic_DNA"/>
</dbReference>
<protein>
    <recommendedName>
        <fullName evidence="2">MyTH4 domain-containing protein</fullName>
    </recommendedName>
</protein>
<organism evidence="3 4">
    <name type="scientific">Diatraea saccharalis</name>
    <name type="common">sugarcane borer</name>
    <dbReference type="NCBI Taxonomy" id="40085"/>
    <lineage>
        <taxon>Eukaryota</taxon>
        <taxon>Metazoa</taxon>
        <taxon>Ecdysozoa</taxon>
        <taxon>Arthropoda</taxon>
        <taxon>Hexapoda</taxon>
        <taxon>Insecta</taxon>
        <taxon>Pterygota</taxon>
        <taxon>Neoptera</taxon>
        <taxon>Endopterygota</taxon>
        <taxon>Lepidoptera</taxon>
        <taxon>Glossata</taxon>
        <taxon>Ditrysia</taxon>
        <taxon>Pyraloidea</taxon>
        <taxon>Crambidae</taxon>
        <taxon>Crambinae</taxon>
        <taxon>Diatraea</taxon>
    </lineage>
</organism>
<feature type="region of interest" description="Disordered" evidence="1">
    <location>
        <begin position="126"/>
        <end position="215"/>
    </location>
</feature>
<sequence>MPRPRLSLAMRDNWRHLQRLYGFEVDYDDCVPPRRAPSLDSLINSSEAASSADASAPEDSDSGADTRHDPDPPRKQYTYTNPDRIPKKCPQSFSSSSSGHMETIHEETTEPKVSVKEILARFENLTEKTDSAQIQPKPTTNGVAKERVSERDSRETRDVRDSREMRESRASREETELSERRHTSPAPRDRERERDRDMRDERREQTTPQHDGRHPLLQFAVDHFRQSPELEILKADSSLKSKAKRNEWTWKAQTDVVKWQATPLRAPLLRLPAALAPPALECFTCIRAYCGDLTPAERPVHQDLTEVKCVYTVLMHCHSVPELRDEVYCQLMKQTTSNRSQAPDSCQRAWRLMSILAAYFTCSDTLRPFLVEYLSSAAADRRRGCQGTAAVCLANLRKTLRCGGRKNVPSVEEVTAVSAGRSARRQLYRLPGGAERVVNTRCATVVQDIVNELCELIGVSSAAERQEFSLYCIVAGDALTMPLAGDEYVLDVTTELQRAHHPFYLIFCRSVWHHPLRADAPPLYTELLFNQVAPDYLEGLLVVVPSGGGGGGGGARGGRGGRAAAPRGRAAGAAAAARPEVPAAQAAAGAAAAAAGRVARRAHGRVAARARALAPARQGQSAAGVVPVAAVRFVVLRGPPRGGRRGRGGVAGARAGAEPARRAPAAPAHARD</sequence>
<dbReference type="PANTHER" id="PTHR22692:SF26">
    <property type="entry name" value="SH3 DOMAIN-CONTAINING PROTEIN"/>
    <property type="match status" value="1"/>
</dbReference>